<gene>
    <name evidence="9" type="primary">eda</name>
    <name evidence="9" type="ORF">QJ043_09525</name>
</gene>
<comment type="subunit">
    <text evidence="4">Homotrimer.</text>
</comment>
<dbReference type="EMBL" id="JASJEX010000005">
    <property type="protein sequence ID" value="MDJ1130314.1"/>
    <property type="molecule type" value="Genomic_DNA"/>
</dbReference>
<dbReference type="NCBIfam" id="TIGR01182">
    <property type="entry name" value="eda"/>
    <property type="match status" value="1"/>
</dbReference>
<dbReference type="RefSeq" id="WP_283713448.1">
    <property type="nucleotide sequence ID" value="NZ_JASJEW010000004.1"/>
</dbReference>
<dbReference type="Gene3D" id="3.20.20.70">
    <property type="entry name" value="Aldolase class I"/>
    <property type="match status" value="1"/>
</dbReference>
<keyword evidence="7" id="KW-0704">Schiff base</keyword>
<evidence type="ECO:0000256" key="3">
    <source>
        <dbReference type="ARBA" id="ARBA00006906"/>
    </source>
</evidence>
<evidence type="ECO:0000256" key="8">
    <source>
        <dbReference type="ARBA" id="ARBA00023277"/>
    </source>
</evidence>
<dbReference type="PANTHER" id="PTHR30246">
    <property type="entry name" value="2-KETO-3-DEOXY-6-PHOSPHOGLUCONATE ALDOLASE"/>
    <property type="match status" value="1"/>
</dbReference>
<dbReference type="InterPro" id="IPR013785">
    <property type="entry name" value="Aldolase_TIM"/>
</dbReference>
<dbReference type="PROSITE" id="PS00159">
    <property type="entry name" value="ALDOLASE_KDPG_KHG_1"/>
    <property type="match status" value="1"/>
</dbReference>
<dbReference type="NCBIfam" id="NF004325">
    <property type="entry name" value="PRK05718.1"/>
    <property type="match status" value="1"/>
</dbReference>
<evidence type="ECO:0000256" key="4">
    <source>
        <dbReference type="ARBA" id="ARBA00011233"/>
    </source>
</evidence>
<dbReference type="InterPro" id="IPR000887">
    <property type="entry name" value="Aldlse_KDPG_KHG"/>
</dbReference>
<comment type="pathway">
    <text evidence="2">Carbohydrate acid metabolism; 2-dehydro-3-deoxy-D-gluconate degradation; D-glyceraldehyde 3-phosphate and pyruvate from 2-dehydro-3-deoxy-D-gluconate: step 2/2.</text>
</comment>
<dbReference type="EC" id="4.1.2.14" evidence="5"/>
<comment type="caution">
    <text evidence="9">The sequence shown here is derived from an EMBL/GenBank/DDBJ whole genome shotgun (WGS) entry which is preliminary data.</text>
</comment>
<dbReference type="GO" id="GO:0008700">
    <property type="term" value="F:(R,S)-4-hydroxy-2-oxoglutarate aldolase activity"/>
    <property type="evidence" value="ECO:0007669"/>
    <property type="project" value="UniProtKB-EC"/>
</dbReference>
<keyword evidence="10" id="KW-1185">Reference proteome</keyword>
<comment type="catalytic activity">
    <reaction evidence="1">
        <text>2-dehydro-3-deoxy-6-phospho-D-gluconate = D-glyceraldehyde 3-phosphate + pyruvate</text>
        <dbReference type="Rhea" id="RHEA:17089"/>
        <dbReference type="ChEBI" id="CHEBI:15361"/>
        <dbReference type="ChEBI" id="CHEBI:57569"/>
        <dbReference type="ChEBI" id="CHEBI:59776"/>
        <dbReference type="EC" id="4.1.2.14"/>
    </reaction>
</comment>
<evidence type="ECO:0000256" key="1">
    <source>
        <dbReference type="ARBA" id="ARBA00000654"/>
    </source>
</evidence>
<evidence type="ECO:0000256" key="2">
    <source>
        <dbReference type="ARBA" id="ARBA00004736"/>
    </source>
</evidence>
<evidence type="ECO:0000313" key="9">
    <source>
        <dbReference type="EMBL" id="MDJ1130314.1"/>
    </source>
</evidence>
<dbReference type="InterPro" id="IPR031338">
    <property type="entry name" value="KDPG/KHG_AS_2"/>
</dbReference>
<dbReference type="CDD" id="cd00452">
    <property type="entry name" value="KDPG_aldolase"/>
    <property type="match status" value="1"/>
</dbReference>
<dbReference type="Pfam" id="PF01081">
    <property type="entry name" value="Aldolase"/>
    <property type="match status" value="1"/>
</dbReference>
<evidence type="ECO:0000256" key="5">
    <source>
        <dbReference type="ARBA" id="ARBA00013063"/>
    </source>
</evidence>
<dbReference type="InterPro" id="IPR031337">
    <property type="entry name" value="KDPG/KHG_AS_1"/>
</dbReference>
<evidence type="ECO:0000313" key="10">
    <source>
        <dbReference type="Proteomes" id="UP001431693"/>
    </source>
</evidence>
<proteinExistence type="inferred from homology"/>
<organism evidence="9 10">
    <name type="scientific">Kribbibacterium absianum</name>
    <dbReference type="NCBI Taxonomy" id="3044210"/>
    <lineage>
        <taxon>Bacteria</taxon>
        <taxon>Bacillati</taxon>
        <taxon>Actinomycetota</taxon>
        <taxon>Coriobacteriia</taxon>
        <taxon>Coriobacteriales</taxon>
        <taxon>Kribbibacteriaceae</taxon>
        <taxon>Kribbibacterium</taxon>
    </lineage>
</organism>
<dbReference type="Proteomes" id="UP001431693">
    <property type="component" value="Unassembled WGS sequence"/>
</dbReference>
<name>A0ABT6ZND3_9ACTN</name>
<accession>A0ABT6ZND3</accession>
<dbReference type="GO" id="GO:0008675">
    <property type="term" value="F:2-dehydro-3-deoxy-phosphogluconate aldolase activity"/>
    <property type="evidence" value="ECO:0007669"/>
    <property type="project" value="UniProtKB-EC"/>
</dbReference>
<comment type="similarity">
    <text evidence="3">Belongs to the KHG/KDPG aldolase family.</text>
</comment>
<keyword evidence="6 9" id="KW-0456">Lyase</keyword>
<sequence>MDVIEELASLRVVPVVTIEDPGQAVAVAEALAAGGLPAAEVTFRTDAAVEAIARIAEALPDFLVGAGTVLNPDMARRAVEAGARFVVAPGYDPGTVAWCQYHDVPVIPGVDTPSEVMAAKAQGLTVLKLFPASVLGGPTFLKALSGPFSDVRFMCTGGVRPSNEAEYLSQPNVLCVGGTWLTPADALAEGDWARVSQLCREAKAAGL</sequence>
<evidence type="ECO:0000256" key="7">
    <source>
        <dbReference type="ARBA" id="ARBA00023270"/>
    </source>
</evidence>
<evidence type="ECO:0000256" key="6">
    <source>
        <dbReference type="ARBA" id="ARBA00023239"/>
    </source>
</evidence>
<reference evidence="9" key="1">
    <citation type="submission" date="2023-05" db="EMBL/GenBank/DDBJ databases">
        <title>[olsenella] sp. nov., isolated from a pig farm feces dump.</title>
        <authorList>
            <person name="Chang Y.-H."/>
        </authorList>
    </citation>
    <scope>NUCLEOTIDE SEQUENCE</scope>
    <source>
        <strain evidence="9">YH-ols2217</strain>
    </source>
</reference>
<keyword evidence="8" id="KW-0119">Carbohydrate metabolism</keyword>
<dbReference type="PANTHER" id="PTHR30246:SF1">
    <property type="entry name" value="2-DEHYDRO-3-DEOXY-6-PHOSPHOGALACTONATE ALDOLASE-RELATED"/>
    <property type="match status" value="1"/>
</dbReference>
<protein>
    <recommendedName>
        <fullName evidence="5">2-dehydro-3-deoxy-phosphogluconate aldolase</fullName>
        <ecNumber evidence="5">4.1.2.14</ecNumber>
    </recommendedName>
</protein>
<dbReference type="SUPFAM" id="SSF51569">
    <property type="entry name" value="Aldolase"/>
    <property type="match status" value="1"/>
</dbReference>
<dbReference type="PROSITE" id="PS00160">
    <property type="entry name" value="ALDOLASE_KDPG_KHG_2"/>
    <property type="match status" value="1"/>
</dbReference>